<dbReference type="Proteomes" id="UP000634136">
    <property type="component" value="Unassembled WGS sequence"/>
</dbReference>
<gene>
    <name evidence="2" type="ORF">G2W53_039665</name>
</gene>
<dbReference type="Pfam" id="PF10536">
    <property type="entry name" value="PMD"/>
    <property type="match status" value="1"/>
</dbReference>
<name>A0A834SNZ4_9FABA</name>
<dbReference type="InterPro" id="IPR019557">
    <property type="entry name" value="AminoTfrase-like_pln_mobile"/>
</dbReference>
<dbReference type="OrthoDB" id="1435547at2759"/>
<proteinExistence type="predicted"/>
<dbReference type="AlphaFoldDB" id="A0A834SNZ4"/>
<dbReference type="PANTHER" id="PTHR46033">
    <property type="entry name" value="PROTEIN MAIN-LIKE 2"/>
    <property type="match status" value="1"/>
</dbReference>
<dbReference type="GO" id="GO:0010073">
    <property type="term" value="P:meristem maintenance"/>
    <property type="evidence" value="ECO:0007669"/>
    <property type="project" value="InterPro"/>
</dbReference>
<dbReference type="EMBL" id="JAAIUW010000012">
    <property type="protein sequence ID" value="KAF7807504.1"/>
    <property type="molecule type" value="Genomic_DNA"/>
</dbReference>
<organism evidence="2 3">
    <name type="scientific">Senna tora</name>
    <dbReference type="NCBI Taxonomy" id="362788"/>
    <lineage>
        <taxon>Eukaryota</taxon>
        <taxon>Viridiplantae</taxon>
        <taxon>Streptophyta</taxon>
        <taxon>Embryophyta</taxon>
        <taxon>Tracheophyta</taxon>
        <taxon>Spermatophyta</taxon>
        <taxon>Magnoliopsida</taxon>
        <taxon>eudicotyledons</taxon>
        <taxon>Gunneridae</taxon>
        <taxon>Pentapetalae</taxon>
        <taxon>rosids</taxon>
        <taxon>fabids</taxon>
        <taxon>Fabales</taxon>
        <taxon>Fabaceae</taxon>
        <taxon>Caesalpinioideae</taxon>
        <taxon>Cassia clade</taxon>
        <taxon>Senna</taxon>
    </lineage>
</organism>
<comment type="caution">
    <text evidence="2">The sequence shown here is derived from an EMBL/GenBank/DDBJ whole genome shotgun (WGS) entry which is preliminary data.</text>
</comment>
<feature type="domain" description="Aminotransferase-like plant mobile" evidence="1">
    <location>
        <begin position="121"/>
        <end position="215"/>
    </location>
</feature>
<keyword evidence="3" id="KW-1185">Reference proteome</keyword>
<evidence type="ECO:0000313" key="2">
    <source>
        <dbReference type="EMBL" id="KAF7807504.1"/>
    </source>
</evidence>
<accession>A0A834SNZ4</accession>
<sequence>MCEATRWDCENMGGCAHLLLAWAWDRFPILTPRLRGHKARKLSAKVEAARYPVPCPLSVRWSDYHTTTRELCTHNVTDYVLKMDNRSPTNVCLPFLEYTFALFYIFYTCEQVLIKSHWILQVVWQPYIGPELNGEIPSYCLHARDLGRAYVPLLCFHLLEWQQANRVMQQHGMRQGIPRPPANLDIQHTLKLTNKMHVHWPSRQLPWIQMWDQRWNRLVDTPKTTVPLASDAFPLHALVQGNHAQGKTYGVLTDQVYEQPLPANEIAHISRHMQTLNLHPDPEGAGNHEPTSAHILIRSGQWLRFFEVQAKEDERLASTGPHSHQASRRWQTCWSRGWRR</sequence>
<evidence type="ECO:0000313" key="3">
    <source>
        <dbReference type="Proteomes" id="UP000634136"/>
    </source>
</evidence>
<evidence type="ECO:0000259" key="1">
    <source>
        <dbReference type="Pfam" id="PF10536"/>
    </source>
</evidence>
<dbReference type="PANTHER" id="PTHR46033:SF8">
    <property type="entry name" value="PROTEIN MAINTENANCE OF MERISTEMS-LIKE"/>
    <property type="match status" value="1"/>
</dbReference>
<protein>
    <submittedName>
        <fullName evidence="2">Serine/threonine-protein phosphatase 7 long form-like protein</fullName>
    </submittedName>
</protein>
<reference evidence="2" key="1">
    <citation type="submission" date="2020-09" db="EMBL/GenBank/DDBJ databases">
        <title>Genome-Enabled Discovery of Anthraquinone Biosynthesis in Senna tora.</title>
        <authorList>
            <person name="Kang S.-H."/>
            <person name="Pandey R.P."/>
            <person name="Lee C.-M."/>
            <person name="Sim J.-S."/>
            <person name="Jeong J.-T."/>
            <person name="Choi B.-S."/>
            <person name="Jung M."/>
            <person name="Ginzburg D."/>
            <person name="Zhao K."/>
            <person name="Won S.Y."/>
            <person name="Oh T.-J."/>
            <person name="Yu Y."/>
            <person name="Kim N.-H."/>
            <person name="Lee O.R."/>
            <person name="Lee T.-H."/>
            <person name="Bashyal P."/>
            <person name="Kim T.-S."/>
            <person name="Lee W.-H."/>
            <person name="Kawkins C."/>
            <person name="Kim C.-K."/>
            <person name="Kim J.S."/>
            <person name="Ahn B.O."/>
            <person name="Rhee S.Y."/>
            <person name="Sohng J.K."/>
        </authorList>
    </citation>
    <scope>NUCLEOTIDE SEQUENCE</scope>
    <source>
        <tissue evidence="2">Leaf</tissue>
    </source>
</reference>
<dbReference type="InterPro" id="IPR044824">
    <property type="entry name" value="MAIN-like"/>
</dbReference>